<feature type="transmembrane region" description="Helical" evidence="2">
    <location>
        <begin position="49"/>
        <end position="74"/>
    </location>
</feature>
<name>A0A926I1K3_9FIRM</name>
<dbReference type="EMBL" id="JACRSQ010000020">
    <property type="protein sequence ID" value="MBC8544339.1"/>
    <property type="molecule type" value="Genomic_DNA"/>
</dbReference>
<keyword evidence="2" id="KW-0812">Transmembrane</keyword>
<reference evidence="3" key="1">
    <citation type="submission" date="2020-08" db="EMBL/GenBank/DDBJ databases">
        <title>Genome public.</title>
        <authorList>
            <person name="Liu C."/>
            <person name="Sun Q."/>
        </authorList>
    </citation>
    <scope>NUCLEOTIDE SEQUENCE</scope>
    <source>
        <strain evidence="3">NSJ-32</strain>
    </source>
</reference>
<proteinExistence type="predicted"/>
<dbReference type="RefSeq" id="WP_177720236.1">
    <property type="nucleotide sequence ID" value="NZ_JACRSQ010000020.1"/>
</dbReference>
<keyword evidence="1" id="KW-0175">Coiled coil</keyword>
<evidence type="ECO:0000256" key="1">
    <source>
        <dbReference type="SAM" id="Coils"/>
    </source>
</evidence>
<evidence type="ECO:0000313" key="4">
    <source>
        <dbReference type="Proteomes" id="UP000657006"/>
    </source>
</evidence>
<keyword evidence="4" id="KW-1185">Reference proteome</keyword>
<dbReference type="AlphaFoldDB" id="A0A926I1K3"/>
<keyword evidence="2" id="KW-1133">Transmembrane helix</keyword>
<sequence length="124" mass="14071">MENQDKEKFSYTYSAKEQEEINRIRKKYMAEENKMEQLRRLDAGVTEKATAVSIIVGIAGALIMGIGMCCAMVWQGIWFIPGIVIGLAGIVVVAMAYPIYQKILKKEREKIAPEIIRLTDELMK</sequence>
<dbReference type="Proteomes" id="UP000657006">
    <property type="component" value="Unassembled WGS sequence"/>
</dbReference>
<keyword evidence="2" id="KW-0472">Membrane</keyword>
<comment type="caution">
    <text evidence="3">The sequence shown here is derived from an EMBL/GenBank/DDBJ whole genome shotgun (WGS) entry which is preliminary data.</text>
</comment>
<evidence type="ECO:0000313" key="3">
    <source>
        <dbReference type="EMBL" id="MBC8544339.1"/>
    </source>
</evidence>
<feature type="coiled-coil region" evidence="1">
    <location>
        <begin position="14"/>
        <end position="41"/>
    </location>
</feature>
<feature type="transmembrane region" description="Helical" evidence="2">
    <location>
        <begin position="80"/>
        <end position="100"/>
    </location>
</feature>
<accession>A0A926I1K3</accession>
<organism evidence="3 4">
    <name type="scientific">Bianquea renquensis</name>
    <dbReference type="NCBI Taxonomy" id="2763661"/>
    <lineage>
        <taxon>Bacteria</taxon>
        <taxon>Bacillati</taxon>
        <taxon>Bacillota</taxon>
        <taxon>Clostridia</taxon>
        <taxon>Eubacteriales</taxon>
        <taxon>Bianqueaceae</taxon>
        <taxon>Bianquea</taxon>
    </lineage>
</organism>
<gene>
    <name evidence="3" type="ORF">H8730_12405</name>
</gene>
<evidence type="ECO:0000256" key="2">
    <source>
        <dbReference type="SAM" id="Phobius"/>
    </source>
</evidence>
<protein>
    <submittedName>
        <fullName evidence="3">Uncharacterized protein</fullName>
    </submittedName>
</protein>